<dbReference type="EMBL" id="JARMAB010000023">
    <property type="protein sequence ID" value="MED1204509.1"/>
    <property type="molecule type" value="Genomic_DNA"/>
</dbReference>
<dbReference type="SUPFAM" id="SSF56300">
    <property type="entry name" value="Metallo-dependent phosphatases"/>
    <property type="match status" value="1"/>
</dbReference>
<dbReference type="Pfam" id="PF00149">
    <property type="entry name" value="Metallophos"/>
    <property type="match status" value="1"/>
</dbReference>
<sequence>MKRILAISDIHGCYNEFKELLSLAKYNASSDQLILLGDYVDRGPNSREVVMFIKELAEKDGAIVLKGNHDKMFCDWLEDPARNENRFFRNGGITTIESFLRDKNVSAISEGGIRDYLKIQYKEELQFLSSLPYYYELEQYIFVHAGINPIHTDWKKTMNDDLIWIRDPFLFTDHPFQQTIIHGHTPAIKLHNKANIYYGHNKICIDGGCVLGYQLNCLEILNGTFSEYFVKTAVPAPFF</sequence>
<dbReference type="InterPro" id="IPR004843">
    <property type="entry name" value="Calcineurin-like_PHP"/>
</dbReference>
<keyword evidence="3" id="KW-1185">Reference proteome</keyword>
<dbReference type="PANTHER" id="PTHR42850">
    <property type="entry name" value="METALLOPHOSPHOESTERASE"/>
    <property type="match status" value="1"/>
</dbReference>
<proteinExistence type="predicted"/>
<comment type="caution">
    <text evidence="2">The sequence shown here is derived from an EMBL/GenBank/DDBJ whole genome shotgun (WGS) entry which is preliminary data.</text>
</comment>
<protein>
    <submittedName>
        <fullName evidence="2">Metallophosphoesterase family protein</fullName>
    </submittedName>
</protein>
<dbReference type="Gene3D" id="3.60.21.10">
    <property type="match status" value="1"/>
</dbReference>
<dbReference type="Proteomes" id="UP001341444">
    <property type="component" value="Unassembled WGS sequence"/>
</dbReference>
<dbReference type="RefSeq" id="WP_066266472.1">
    <property type="nucleotide sequence ID" value="NZ_JARMAB010000023.1"/>
</dbReference>
<name>A0ABU6MJL7_9BACI</name>
<evidence type="ECO:0000313" key="3">
    <source>
        <dbReference type="Proteomes" id="UP001341444"/>
    </source>
</evidence>
<reference evidence="2 3" key="1">
    <citation type="submission" date="2023-03" db="EMBL/GenBank/DDBJ databases">
        <title>Bacillus Genome Sequencing.</title>
        <authorList>
            <person name="Dunlap C."/>
        </authorList>
    </citation>
    <scope>NUCLEOTIDE SEQUENCE [LARGE SCALE GENOMIC DNA]</scope>
    <source>
        <strain evidence="2 3">B-23453</strain>
    </source>
</reference>
<dbReference type="InterPro" id="IPR050126">
    <property type="entry name" value="Ap4A_hydrolase"/>
</dbReference>
<feature type="domain" description="Calcineurin-like phosphoesterase" evidence="1">
    <location>
        <begin position="3"/>
        <end position="200"/>
    </location>
</feature>
<evidence type="ECO:0000313" key="2">
    <source>
        <dbReference type="EMBL" id="MED1204509.1"/>
    </source>
</evidence>
<organism evidence="2 3">
    <name type="scientific">Heyndrickxia acidicola</name>
    <dbReference type="NCBI Taxonomy" id="209389"/>
    <lineage>
        <taxon>Bacteria</taxon>
        <taxon>Bacillati</taxon>
        <taxon>Bacillota</taxon>
        <taxon>Bacilli</taxon>
        <taxon>Bacillales</taxon>
        <taxon>Bacillaceae</taxon>
        <taxon>Heyndrickxia</taxon>
    </lineage>
</organism>
<accession>A0ABU6MJL7</accession>
<dbReference type="PRINTS" id="PR00114">
    <property type="entry name" value="STPHPHTASE"/>
</dbReference>
<dbReference type="CDD" id="cd00144">
    <property type="entry name" value="MPP_PPP_family"/>
    <property type="match status" value="1"/>
</dbReference>
<dbReference type="InterPro" id="IPR029052">
    <property type="entry name" value="Metallo-depent_PP-like"/>
</dbReference>
<dbReference type="PANTHER" id="PTHR42850:SF4">
    <property type="entry name" value="ZINC-DEPENDENT ENDOPOLYPHOSPHATASE"/>
    <property type="match status" value="1"/>
</dbReference>
<gene>
    <name evidence="2" type="ORF">P4T90_15780</name>
</gene>
<evidence type="ECO:0000259" key="1">
    <source>
        <dbReference type="Pfam" id="PF00149"/>
    </source>
</evidence>
<dbReference type="InterPro" id="IPR006186">
    <property type="entry name" value="Ser/Thr-sp_prot-phosphatase"/>
</dbReference>